<keyword evidence="4" id="KW-1185">Reference proteome</keyword>
<protein>
    <submittedName>
        <fullName evidence="3">TSC complex subunit 1a</fullName>
    </submittedName>
</protein>
<dbReference type="OMA" id="PEPYEFI"/>
<name>I3IW95_ORENI</name>
<feature type="region of interest" description="Disordered" evidence="2">
    <location>
        <begin position="841"/>
        <end position="870"/>
    </location>
</feature>
<feature type="coiled-coil region" evidence="1">
    <location>
        <begin position="664"/>
        <end position="691"/>
    </location>
</feature>
<dbReference type="Pfam" id="PF04388">
    <property type="entry name" value="Hamartin"/>
    <property type="match status" value="2"/>
</dbReference>
<dbReference type="GO" id="GO:0033596">
    <property type="term" value="C:TSC1-TSC2 complex"/>
    <property type="evidence" value="ECO:0007669"/>
    <property type="project" value="TreeGrafter"/>
</dbReference>
<dbReference type="GO" id="GO:0032007">
    <property type="term" value="P:negative regulation of TOR signaling"/>
    <property type="evidence" value="ECO:0007669"/>
    <property type="project" value="TreeGrafter"/>
</dbReference>
<evidence type="ECO:0000313" key="4">
    <source>
        <dbReference type="Proteomes" id="UP000005207"/>
    </source>
</evidence>
<dbReference type="GeneTree" id="ENSGT00390000014148"/>
<evidence type="ECO:0000256" key="2">
    <source>
        <dbReference type="SAM" id="MobiDB-lite"/>
    </source>
</evidence>
<dbReference type="Ensembl" id="ENSONIT00000000884.2">
    <property type="protein sequence ID" value="ENSONIP00000000885.2"/>
    <property type="gene ID" value="ENSONIG00000000701.2"/>
</dbReference>
<dbReference type="Proteomes" id="UP000005207">
    <property type="component" value="Linkage group LG12"/>
</dbReference>
<dbReference type="PANTHER" id="PTHR15154">
    <property type="entry name" value="HAMARTIN"/>
    <property type="match status" value="1"/>
</dbReference>
<dbReference type="GO" id="GO:0051726">
    <property type="term" value="P:regulation of cell cycle"/>
    <property type="evidence" value="ECO:0007669"/>
    <property type="project" value="TreeGrafter"/>
</dbReference>
<dbReference type="PANTHER" id="PTHR15154:SF2">
    <property type="entry name" value="HAMARTIN"/>
    <property type="match status" value="1"/>
</dbReference>
<keyword evidence="1" id="KW-0175">Coiled coil</keyword>
<dbReference type="HOGENOM" id="CLU_011546_1_0_1"/>
<reference evidence="4" key="1">
    <citation type="submission" date="2012-01" db="EMBL/GenBank/DDBJ databases">
        <title>The Genome Sequence of Oreochromis niloticus (Nile Tilapia).</title>
        <authorList>
            <consortium name="Broad Institute Genome Assembly Team"/>
            <consortium name="Broad Institute Sequencing Platform"/>
            <person name="Di Palma F."/>
            <person name="Johnson J."/>
            <person name="Lander E.S."/>
            <person name="Lindblad-Toh K."/>
        </authorList>
    </citation>
    <scope>NUCLEOTIDE SEQUENCE [LARGE SCALE GENOMIC DNA]</scope>
</reference>
<proteinExistence type="predicted"/>
<reference evidence="3" key="2">
    <citation type="submission" date="2025-08" db="UniProtKB">
        <authorList>
            <consortium name="Ensembl"/>
        </authorList>
    </citation>
    <scope>IDENTIFICATION</scope>
</reference>
<dbReference type="InterPro" id="IPR007483">
    <property type="entry name" value="Hamartin"/>
</dbReference>
<gene>
    <name evidence="3" type="primary">TSC1</name>
    <name evidence="3" type="synonym">tsc1a</name>
</gene>
<organism evidence="3 4">
    <name type="scientific">Oreochromis niloticus</name>
    <name type="common">Nile tilapia</name>
    <name type="synonym">Tilapia nilotica</name>
    <dbReference type="NCBI Taxonomy" id="8128"/>
    <lineage>
        <taxon>Eukaryota</taxon>
        <taxon>Metazoa</taxon>
        <taxon>Chordata</taxon>
        <taxon>Craniata</taxon>
        <taxon>Vertebrata</taxon>
        <taxon>Euteleostomi</taxon>
        <taxon>Actinopterygii</taxon>
        <taxon>Neopterygii</taxon>
        <taxon>Teleostei</taxon>
        <taxon>Neoteleostei</taxon>
        <taxon>Acanthomorphata</taxon>
        <taxon>Ovalentaria</taxon>
        <taxon>Cichlomorphae</taxon>
        <taxon>Cichliformes</taxon>
        <taxon>Cichlidae</taxon>
        <taxon>African cichlids</taxon>
        <taxon>Pseudocrenilabrinae</taxon>
        <taxon>Oreochromini</taxon>
        <taxon>Oreochromis</taxon>
    </lineage>
</organism>
<dbReference type="InParanoid" id="I3IW95"/>
<dbReference type="GO" id="GO:0008285">
    <property type="term" value="P:negative regulation of cell population proliferation"/>
    <property type="evidence" value="ECO:0007669"/>
    <property type="project" value="TreeGrafter"/>
</dbReference>
<dbReference type="eggNOG" id="ENOG502QQPT">
    <property type="taxonomic scope" value="Eukaryota"/>
</dbReference>
<sequence>MFLLSDKGGAVLSSVVEYYLDSSSSQALLLLSSIREPHHKVLLEKLNESVSRSGTRLGALTLLGHMIRKQLPWVHHISRSPLLLSLLRCLKTDSDVVVLITGVLVLVTLLPMIPQAGKQHINDFFDVFGRLASRSCRNPGHEPVAHLVHLHAGTYSLFHRLYGMFPCSFISYLRLHYSMKENLDTFQEVIKPMLEHVRVHPELITGTQDYELDPSRWRCYEVHDIVIECSRVSLDPLESSCEEDVYLFVFADRKFSLSFGIQMCASAEPDRHLHAGKSPVCLICAADEQALTLPVCVQPDDVTWSPTIHCGLSTPPSERTALGSTHPLSRSTSISGDLTYLCVCINNNGVCVCVCVCFFIFSLSPDVKDESQQPLPRLLTSTPTQASGVPLPPSFTTPHPRFEEPGSALSDYSPSSPYDPLFELALPRAAMLFVGKTTQEVLEKKGGGPQRENREEEVTSVSPLKVLDQLIARGNDAHDCLSRRLSAGSKSVDRSHFGGSTQEEELQSLTNQLLLVHAQLQYERFKRQQHAIRNRRLLRRVINTTALEEQSAAMKSQLGVQDEEIRSLRASLDEEQRRYSELQRETHTRSEQLHTHIAHLLHKELHILCSDWLLQGELSEQLHQQMFLLNQQLVLLGETNKALQQQLEGGETQRCTFLRLKDNDVQQRQKLEAANHRITELESQLARKDQLILSQKKLLEDTKNQNRAELSASESRCAALRRVTQALQTEMLQLYGQIAGGGAHPDGESRTNVCAFILHVCFVDKCLPFRVILSSRSDGGALPDAQGSQKSLPPSSSAVGIMNGAVEVLSTSPVSLSLSPIDSPLAVGSFLEQRARQLFRPTDQNQEAEVGGKEEEEEEVNIQPASPPLGQEVEEATLLVGSPQTEPLSRAADPVVAPVDLTLTVQQRRHELSIMDYDETLPDI</sequence>
<evidence type="ECO:0000256" key="1">
    <source>
        <dbReference type="SAM" id="Coils"/>
    </source>
</evidence>
<accession>I3IW95</accession>
<dbReference type="AlphaFoldDB" id="I3IW95"/>
<evidence type="ECO:0000313" key="3">
    <source>
        <dbReference type="Ensembl" id="ENSONIP00000000885.2"/>
    </source>
</evidence>
<feature type="region of interest" description="Disordered" evidence="2">
    <location>
        <begin position="373"/>
        <end position="410"/>
    </location>
</feature>
<reference evidence="3" key="3">
    <citation type="submission" date="2025-09" db="UniProtKB">
        <authorList>
            <consortium name="Ensembl"/>
        </authorList>
    </citation>
    <scope>IDENTIFICATION</scope>
</reference>